<evidence type="ECO:0000256" key="3">
    <source>
        <dbReference type="ARBA" id="ARBA00022692"/>
    </source>
</evidence>
<evidence type="ECO:0000313" key="9">
    <source>
        <dbReference type="Proteomes" id="UP000182961"/>
    </source>
</evidence>
<keyword evidence="3 6" id="KW-0812">Transmembrane</keyword>
<reference evidence="9" key="1">
    <citation type="submission" date="2016-10" db="EMBL/GenBank/DDBJ databases">
        <authorList>
            <person name="Varghese N."/>
            <person name="Submissions S."/>
        </authorList>
    </citation>
    <scope>NUCLEOTIDE SEQUENCE [LARGE SCALE GENOMIC DNA]</scope>
    <source>
        <strain evidence="9">DSM 4002</strain>
    </source>
</reference>
<dbReference type="eggNOG" id="COG3206">
    <property type="taxonomic scope" value="Bacteria"/>
</dbReference>
<name>A0A1I4SDD0_9FLAO</name>
<organism evidence="8 9">
    <name type="scientific">Flavobacterium succinicans</name>
    <dbReference type="NCBI Taxonomy" id="29536"/>
    <lineage>
        <taxon>Bacteria</taxon>
        <taxon>Pseudomonadati</taxon>
        <taxon>Bacteroidota</taxon>
        <taxon>Flavobacteriia</taxon>
        <taxon>Flavobacteriales</taxon>
        <taxon>Flavobacteriaceae</taxon>
        <taxon>Flavobacterium</taxon>
    </lineage>
</organism>
<feature type="domain" description="Polysaccharide chain length determinant N-terminal" evidence="7">
    <location>
        <begin position="26"/>
        <end position="113"/>
    </location>
</feature>
<dbReference type="GO" id="GO:0005886">
    <property type="term" value="C:plasma membrane"/>
    <property type="evidence" value="ECO:0007669"/>
    <property type="project" value="UniProtKB-SubCell"/>
</dbReference>
<protein>
    <submittedName>
        <fullName evidence="8">Chain length determinant protein</fullName>
    </submittedName>
</protein>
<gene>
    <name evidence="8" type="ORF">SAMN05444143_101781</name>
</gene>
<dbReference type="PANTHER" id="PTHR32309">
    <property type="entry name" value="TYROSINE-PROTEIN KINASE"/>
    <property type="match status" value="1"/>
</dbReference>
<comment type="subcellular location">
    <subcellularLocation>
        <location evidence="1">Cell membrane</location>
        <topology evidence="1">Multi-pass membrane protein</topology>
    </subcellularLocation>
</comment>
<dbReference type="AlphaFoldDB" id="A0A1I4SDD0"/>
<dbReference type="Pfam" id="PF02706">
    <property type="entry name" value="Wzz"/>
    <property type="match status" value="1"/>
</dbReference>
<feature type="transmembrane region" description="Helical" evidence="6">
    <location>
        <begin position="32"/>
        <end position="52"/>
    </location>
</feature>
<evidence type="ECO:0000256" key="2">
    <source>
        <dbReference type="ARBA" id="ARBA00022475"/>
    </source>
</evidence>
<dbReference type="InterPro" id="IPR003856">
    <property type="entry name" value="LPS_length_determ_N"/>
</dbReference>
<keyword evidence="2" id="KW-1003">Cell membrane</keyword>
<dbReference type="Proteomes" id="UP000182961">
    <property type="component" value="Unassembled WGS sequence"/>
</dbReference>
<dbReference type="RefSeq" id="WP_024981550.1">
    <property type="nucleotide sequence ID" value="NZ_CBCRUM010000004.1"/>
</dbReference>
<keyword evidence="9" id="KW-1185">Reference proteome</keyword>
<evidence type="ECO:0000256" key="1">
    <source>
        <dbReference type="ARBA" id="ARBA00004651"/>
    </source>
</evidence>
<proteinExistence type="predicted"/>
<evidence type="ECO:0000259" key="7">
    <source>
        <dbReference type="Pfam" id="PF02706"/>
    </source>
</evidence>
<sequence length="359" mass="39754">MEENINNHNDEISLKELLEKGKEWYGYLLSQWKIIVLAGIIGGILGLTYSFIKKPIYTATLSFALEDEKSGGLGGALGLASSLGLDLGGGGGSMFSGSNLTELFKSRAMVEKTLLSTVPDADGKPITLAELYVQNNEWRDKWEGKPKLEKIQFLPNVKRTYFTRVHDSILGAMYDKLSKTSLSVAQKDKKIAIINIDVNDKNELFAKQFCENLAKTVSDFYVATKSKKAKMNMDILIRQTDSIRGELNGAITGVAVANDNTFNLNPALNVRRTPSARRQVDVQANTAILTELVKQTELAKVTLRKETPLIQVIDKPILPLKKEKLGKAKGWVLGGFLAVFLTVLFLIGKRLMKEIMSKK</sequence>
<evidence type="ECO:0000313" key="8">
    <source>
        <dbReference type="EMBL" id="SFM62477.1"/>
    </source>
</evidence>
<dbReference type="InterPro" id="IPR050445">
    <property type="entry name" value="Bact_polysacc_biosynth/exp"/>
</dbReference>
<keyword evidence="4 6" id="KW-1133">Transmembrane helix</keyword>
<keyword evidence="5 6" id="KW-0472">Membrane</keyword>
<feature type="transmembrane region" description="Helical" evidence="6">
    <location>
        <begin position="330"/>
        <end position="348"/>
    </location>
</feature>
<evidence type="ECO:0000256" key="6">
    <source>
        <dbReference type="SAM" id="Phobius"/>
    </source>
</evidence>
<evidence type="ECO:0000256" key="4">
    <source>
        <dbReference type="ARBA" id="ARBA00022989"/>
    </source>
</evidence>
<dbReference type="PANTHER" id="PTHR32309:SF31">
    <property type="entry name" value="CAPSULAR EXOPOLYSACCHARIDE FAMILY"/>
    <property type="match status" value="1"/>
</dbReference>
<dbReference type="STRING" id="29536.FLB_23690"/>
<dbReference type="EMBL" id="FOUT01000001">
    <property type="protein sequence ID" value="SFM62477.1"/>
    <property type="molecule type" value="Genomic_DNA"/>
</dbReference>
<evidence type="ECO:0000256" key="5">
    <source>
        <dbReference type="ARBA" id="ARBA00023136"/>
    </source>
</evidence>
<accession>A0A1I4SDD0</accession>